<dbReference type="EMBL" id="MU006802">
    <property type="protein sequence ID" value="KAF2635840.1"/>
    <property type="molecule type" value="Genomic_DNA"/>
</dbReference>
<proteinExistence type="predicted"/>
<sequence>MSTFFPRSEPHRIFHGWYGMMSTRSLRCAEPQGDATQEPQASLSLTCSAETKLRSRPGSSYTHRTSPLPCVLFSSRRAELGFQAETGGQGKRVVEWDGVCPISATQSGYRWKFCLYHLFALACGIFGDVGRTTCGYRESFDRQIAFGIFIRATTSKHRSRLMSRKLDNGACHANVVRVFIRYSKQAA</sequence>
<dbReference type="AlphaFoldDB" id="A0A6A6RKG6"/>
<protein>
    <submittedName>
        <fullName evidence="1">Uncharacterized protein</fullName>
    </submittedName>
</protein>
<reference evidence="1" key="1">
    <citation type="journal article" date="2020" name="Stud. Mycol.">
        <title>101 Dothideomycetes genomes: a test case for predicting lifestyles and emergence of pathogens.</title>
        <authorList>
            <person name="Haridas S."/>
            <person name="Albert R."/>
            <person name="Binder M."/>
            <person name="Bloem J."/>
            <person name="Labutti K."/>
            <person name="Salamov A."/>
            <person name="Andreopoulos B."/>
            <person name="Baker S."/>
            <person name="Barry K."/>
            <person name="Bills G."/>
            <person name="Bluhm B."/>
            <person name="Cannon C."/>
            <person name="Castanera R."/>
            <person name="Culley D."/>
            <person name="Daum C."/>
            <person name="Ezra D."/>
            <person name="Gonzalez J."/>
            <person name="Henrissat B."/>
            <person name="Kuo A."/>
            <person name="Liang C."/>
            <person name="Lipzen A."/>
            <person name="Lutzoni F."/>
            <person name="Magnuson J."/>
            <person name="Mondo S."/>
            <person name="Nolan M."/>
            <person name="Ohm R."/>
            <person name="Pangilinan J."/>
            <person name="Park H.-J."/>
            <person name="Ramirez L."/>
            <person name="Alfaro M."/>
            <person name="Sun H."/>
            <person name="Tritt A."/>
            <person name="Yoshinaga Y."/>
            <person name="Zwiers L.-H."/>
            <person name="Turgeon B."/>
            <person name="Goodwin S."/>
            <person name="Spatafora J."/>
            <person name="Crous P."/>
            <person name="Grigoriev I."/>
        </authorList>
    </citation>
    <scope>NUCLEOTIDE SEQUENCE</scope>
    <source>
        <strain evidence="1">CBS 473.64</strain>
    </source>
</reference>
<name>A0A6A6RKG6_9PLEO</name>
<dbReference type="Proteomes" id="UP000799753">
    <property type="component" value="Unassembled WGS sequence"/>
</dbReference>
<evidence type="ECO:0000313" key="2">
    <source>
        <dbReference type="Proteomes" id="UP000799753"/>
    </source>
</evidence>
<gene>
    <name evidence="1" type="ORF">P280DRAFT_164999</name>
</gene>
<evidence type="ECO:0000313" key="1">
    <source>
        <dbReference type="EMBL" id="KAF2635840.1"/>
    </source>
</evidence>
<keyword evidence="2" id="KW-1185">Reference proteome</keyword>
<organism evidence="1 2">
    <name type="scientific">Massarina eburnea CBS 473.64</name>
    <dbReference type="NCBI Taxonomy" id="1395130"/>
    <lineage>
        <taxon>Eukaryota</taxon>
        <taxon>Fungi</taxon>
        <taxon>Dikarya</taxon>
        <taxon>Ascomycota</taxon>
        <taxon>Pezizomycotina</taxon>
        <taxon>Dothideomycetes</taxon>
        <taxon>Pleosporomycetidae</taxon>
        <taxon>Pleosporales</taxon>
        <taxon>Massarineae</taxon>
        <taxon>Massarinaceae</taxon>
        <taxon>Massarina</taxon>
    </lineage>
</organism>
<accession>A0A6A6RKG6</accession>